<gene>
    <name evidence="2" type="ORF">AL399_06380</name>
</gene>
<accession>A0A0Q4B7T2</accession>
<dbReference type="PROSITE" id="PS51186">
    <property type="entry name" value="GNAT"/>
    <property type="match status" value="1"/>
</dbReference>
<dbReference type="Pfam" id="PF13508">
    <property type="entry name" value="Acetyltransf_7"/>
    <property type="match status" value="1"/>
</dbReference>
<organism evidence="2 3">
    <name type="scientific">Candidatus [Bacteroides] periocalifornicus</name>
    <dbReference type="NCBI Taxonomy" id="1702214"/>
    <lineage>
        <taxon>Bacteria</taxon>
        <taxon>Pseudomonadati</taxon>
        <taxon>Bacteroidota</taxon>
    </lineage>
</organism>
<evidence type="ECO:0000313" key="3">
    <source>
        <dbReference type="Proteomes" id="UP000054172"/>
    </source>
</evidence>
<dbReference type="EMBL" id="LIIK01000029">
    <property type="protein sequence ID" value="KQM08618.1"/>
    <property type="molecule type" value="Genomic_DNA"/>
</dbReference>
<dbReference type="PATRIC" id="fig|1702214.3.peg.575"/>
<comment type="caution">
    <text evidence="2">The sequence shown here is derived from an EMBL/GenBank/DDBJ whole genome shotgun (WGS) entry which is preliminary data.</text>
</comment>
<dbReference type="InterPro" id="IPR000182">
    <property type="entry name" value="GNAT_dom"/>
</dbReference>
<feature type="domain" description="N-acetyltransferase" evidence="1">
    <location>
        <begin position="1"/>
        <end position="144"/>
    </location>
</feature>
<evidence type="ECO:0000313" key="2">
    <source>
        <dbReference type="EMBL" id="KQM08618.1"/>
    </source>
</evidence>
<dbReference type="GO" id="GO:0016747">
    <property type="term" value="F:acyltransferase activity, transferring groups other than amino-acyl groups"/>
    <property type="evidence" value="ECO:0007669"/>
    <property type="project" value="InterPro"/>
</dbReference>
<sequence length="172" mass="19595">MRVAEDLLEIAELLVEAFPSEERRPLWMYPPLLTRGDTRFYRVVHGGDTVGLLNLWDWGSLCYGEHMALRPELRGHGMGEAILREMVTSAERPFVLEVEPPGSDIQRRRIGLYERLGLRVAKRDYMQPSYRAGGQRVPLWIMCSAGYEPQVEAMVARIRVEVYGEGNGNGDC</sequence>
<proteinExistence type="predicted"/>
<dbReference type="STRING" id="1702214.AL399_06380"/>
<reference evidence="2" key="1">
    <citation type="submission" date="2015-08" db="EMBL/GenBank/DDBJ databases">
        <title>Candidatus Bacteriodes Periocalifornicus.</title>
        <authorList>
            <person name="McLean J.S."/>
            <person name="Kelley S."/>
        </authorList>
    </citation>
    <scope>NUCLEOTIDE SEQUENCE [LARGE SCALE GENOMIC DNA]</scope>
    <source>
        <strain evidence="2">12B</strain>
    </source>
</reference>
<dbReference type="Gene3D" id="3.40.630.30">
    <property type="match status" value="1"/>
</dbReference>
<protein>
    <recommendedName>
        <fullName evidence="1">N-acetyltransferase domain-containing protein</fullName>
    </recommendedName>
</protein>
<dbReference type="InterPro" id="IPR016181">
    <property type="entry name" value="Acyl_CoA_acyltransferase"/>
</dbReference>
<dbReference type="AlphaFoldDB" id="A0A0Q4B7T2"/>
<keyword evidence="3" id="KW-1185">Reference proteome</keyword>
<dbReference type="Proteomes" id="UP000054172">
    <property type="component" value="Unassembled WGS sequence"/>
</dbReference>
<evidence type="ECO:0000259" key="1">
    <source>
        <dbReference type="PROSITE" id="PS51186"/>
    </source>
</evidence>
<name>A0A0Q4B7T2_9BACT</name>
<dbReference type="SUPFAM" id="SSF55729">
    <property type="entry name" value="Acyl-CoA N-acyltransferases (Nat)"/>
    <property type="match status" value="1"/>
</dbReference>